<protein>
    <submittedName>
        <fullName evidence="1">Uncharacterized protein</fullName>
    </submittedName>
</protein>
<dbReference type="Gene3D" id="3.40.50.300">
    <property type="entry name" value="P-loop containing nucleotide triphosphate hydrolases"/>
    <property type="match status" value="1"/>
</dbReference>
<dbReference type="PANTHER" id="PTHR14241:SF1">
    <property type="entry name" value="INTERFERON-INDUCED PROTEIN 44-RELATED"/>
    <property type="match status" value="1"/>
</dbReference>
<organism evidence="1 2">
    <name type="scientific">Triplophysa tibetana</name>
    <dbReference type="NCBI Taxonomy" id="1572043"/>
    <lineage>
        <taxon>Eukaryota</taxon>
        <taxon>Metazoa</taxon>
        <taxon>Chordata</taxon>
        <taxon>Craniata</taxon>
        <taxon>Vertebrata</taxon>
        <taxon>Euteleostomi</taxon>
        <taxon>Actinopterygii</taxon>
        <taxon>Neopterygii</taxon>
        <taxon>Teleostei</taxon>
        <taxon>Ostariophysi</taxon>
        <taxon>Cypriniformes</taxon>
        <taxon>Nemacheilidae</taxon>
        <taxon>Triplophysa</taxon>
    </lineage>
</organism>
<dbReference type="Proteomes" id="UP000324632">
    <property type="component" value="Chromosome 4"/>
</dbReference>
<keyword evidence="2" id="KW-1185">Reference proteome</keyword>
<dbReference type="InterPro" id="IPR027417">
    <property type="entry name" value="P-loop_NTPase"/>
</dbReference>
<reference evidence="1 2" key="1">
    <citation type="journal article" date="2019" name="Mol. Ecol. Resour.">
        <title>Chromosome-level genome assembly of Triplophysa tibetana, a fish adapted to the harsh high-altitude environment of the Tibetan Plateau.</title>
        <authorList>
            <person name="Yang X."/>
            <person name="Liu H."/>
            <person name="Ma Z."/>
            <person name="Zou Y."/>
            <person name="Zou M."/>
            <person name="Mao Y."/>
            <person name="Li X."/>
            <person name="Wang H."/>
            <person name="Chen T."/>
            <person name="Wang W."/>
            <person name="Yang R."/>
        </authorList>
    </citation>
    <scope>NUCLEOTIDE SEQUENCE [LARGE SCALE GENOMIC DNA]</scope>
    <source>
        <strain evidence="1">TTIB1903HZAU</strain>
        <tissue evidence="1">Muscle</tissue>
    </source>
</reference>
<dbReference type="GO" id="GO:0006955">
    <property type="term" value="P:immune response"/>
    <property type="evidence" value="ECO:0007669"/>
    <property type="project" value="TreeGrafter"/>
</dbReference>
<dbReference type="EMBL" id="SOYY01000004">
    <property type="protein sequence ID" value="KAA0722546.1"/>
    <property type="molecule type" value="Genomic_DNA"/>
</dbReference>
<gene>
    <name evidence="1" type="ORF">E1301_Tti011921</name>
</gene>
<accession>A0A5A9PNL0</accession>
<dbReference type="CDD" id="cd00882">
    <property type="entry name" value="Ras_like_GTPase"/>
    <property type="match status" value="1"/>
</dbReference>
<dbReference type="SUPFAM" id="SSF52540">
    <property type="entry name" value="P-loop containing nucleoside triphosphate hydrolases"/>
    <property type="match status" value="1"/>
</dbReference>
<evidence type="ECO:0000313" key="1">
    <source>
        <dbReference type="EMBL" id="KAA0722546.1"/>
    </source>
</evidence>
<sequence>MWTGGAGKSSFINSVDSALQGRITNRALTDSDSGQCFTQQTKAYDLKNKEKTHLPFTLIDTKGIEHGSEMNTDEIFRILQGHVEKKTDTPKNEKNKTTMKDKIHCLVAVLPANKISSMEDDLLRKMREVRLRARDMEIPQVIIMTNADEACPQVKYNIRNVYTSKDIKLNMEQCQARLGVPMCYIYPIKNYHDEHTTNTELDILILNAVLNIVNFASDYVKDHKEKKTNATSKED</sequence>
<name>A0A5A9PNL0_9TELE</name>
<evidence type="ECO:0000313" key="2">
    <source>
        <dbReference type="Proteomes" id="UP000324632"/>
    </source>
</evidence>
<dbReference type="AlphaFoldDB" id="A0A5A9PNL0"/>
<dbReference type="PANTHER" id="PTHR14241">
    <property type="entry name" value="INTERFERON-INDUCED PROTEIN 44"/>
    <property type="match status" value="1"/>
</dbReference>
<comment type="caution">
    <text evidence="1">The sequence shown here is derived from an EMBL/GenBank/DDBJ whole genome shotgun (WGS) entry which is preliminary data.</text>
</comment>
<proteinExistence type="predicted"/>